<dbReference type="EMBL" id="AP022614">
    <property type="protein sequence ID" value="BBZ42726.1"/>
    <property type="molecule type" value="Genomic_DNA"/>
</dbReference>
<reference evidence="3 4" key="1">
    <citation type="journal article" date="2019" name="Emerg. Microbes Infect.">
        <title>Comprehensive subspecies identification of 175 nontuberculous mycobacteria species based on 7547 genomic profiles.</title>
        <authorList>
            <person name="Matsumoto Y."/>
            <person name="Kinjo T."/>
            <person name="Motooka D."/>
            <person name="Nabeya D."/>
            <person name="Jung N."/>
            <person name="Uechi K."/>
            <person name="Horii T."/>
            <person name="Iida T."/>
            <person name="Fujita J."/>
            <person name="Nakamura S."/>
        </authorList>
    </citation>
    <scope>NUCLEOTIDE SEQUENCE [LARGE SCALE GENOMIC DNA]</scope>
    <source>
        <strain evidence="3 4">JCM 14742</strain>
    </source>
</reference>
<keyword evidence="4" id="KW-1185">Reference proteome</keyword>
<dbReference type="Pfam" id="PF10081">
    <property type="entry name" value="Abhydrolase_9"/>
    <property type="match status" value="1"/>
</dbReference>
<dbReference type="Proteomes" id="UP000467105">
    <property type="component" value="Chromosome"/>
</dbReference>
<gene>
    <name evidence="3" type="ORF">MPRM_00070</name>
</gene>
<accession>A0A7I7YLM5</accession>
<feature type="domain" description="Alpha/beta-hydrolase catalytic" evidence="2">
    <location>
        <begin position="72"/>
        <end position="191"/>
    </location>
</feature>
<protein>
    <recommendedName>
        <fullName evidence="2">Alpha/beta-hydrolase catalytic domain-containing protein</fullName>
    </recommendedName>
</protein>
<proteinExistence type="predicted"/>
<dbReference type="AlphaFoldDB" id="A0A7I7YLM5"/>
<name>A0A7I7YLM5_9MYCO</name>
<organism evidence="3 4">
    <name type="scientific">Mycobacterium parmense</name>
    <dbReference type="NCBI Taxonomy" id="185642"/>
    <lineage>
        <taxon>Bacteria</taxon>
        <taxon>Bacillati</taxon>
        <taxon>Actinomycetota</taxon>
        <taxon>Actinomycetes</taxon>
        <taxon>Mycobacteriales</taxon>
        <taxon>Mycobacteriaceae</taxon>
        <taxon>Mycobacterium</taxon>
        <taxon>Mycobacterium simiae complex</taxon>
    </lineage>
</organism>
<dbReference type="InterPro" id="IPR027787">
    <property type="entry name" value="Alpha/beta-hydrolase_catalytic"/>
</dbReference>
<evidence type="ECO:0000259" key="2">
    <source>
        <dbReference type="Pfam" id="PF10081"/>
    </source>
</evidence>
<evidence type="ECO:0000313" key="3">
    <source>
        <dbReference type="EMBL" id="BBZ42726.1"/>
    </source>
</evidence>
<feature type="region of interest" description="Disordered" evidence="1">
    <location>
        <begin position="20"/>
        <end position="51"/>
    </location>
</feature>
<evidence type="ECO:0000313" key="4">
    <source>
        <dbReference type="Proteomes" id="UP000467105"/>
    </source>
</evidence>
<evidence type="ECO:0000256" key="1">
    <source>
        <dbReference type="SAM" id="MobiDB-lite"/>
    </source>
</evidence>
<sequence>MSCLLAMRIMNNTFASANDEMSPATAAPDAPALGPQSLASWDSGAGGPHLHRRGPSVAQLSAFNGTPATEPIRAYAGLNSAHGITETAELGAGAAARGLQRAVVAVGTTTGTGWINEAEASALEYMYNGDTAIVSMQYSFLPSWLSFLVDKENARHAGQALFEAVDRLIRQMPENRRPKLVVFGESSGPSAARRPS</sequence>